<dbReference type="Proteomes" id="UP001358586">
    <property type="component" value="Chromosome 5"/>
</dbReference>
<protein>
    <submittedName>
        <fullName evidence="2">Uncharacterized protein</fullName>
    </submittedName>
</protein>
<dbReference type="EMBL" id="JARKNE010000005">
    <property type="protein sequence ID" value="KAK5833013.1"/>
    <property type="molecule type" value="Genomic_DNA"/>
</dbReference>
<feature type="compositionally biased region" description="Polar residues" evidence="1">
    <location>
        <begin position="39"/>
        <end position="66"/>
    </location>
</feature>
<comment type="caution">
    <text evidence="2">The sequence shown here is derived from an EMBL/GenBank/DDBJ whole genome shotgun (WGS) entry which is preliminary data.</text>
</comment>
<proteinExistence type="predicted"/>
<keyword evidence="3" id="KW-1185">Reference proteome</keyword>
<sequence length="114" mass="13044">MHGQLEVSGTGNQPSEMNLFADWFVDRQENLGKSGHAGASNSFDLNSPSGHGSSFPSDQGASPQQLFSLQEQLRLMNKQMTRQSDRFEQQVFQQELLRQNEDFRRKMLFYNSDL</sequence>
<evidence type="ECO:0000313" key="3">
    <source>
        <dbReference type="Proteomes" id="UP001358586"/>
    </source>
</evidence>
<name>A0ABR0Q1Y5_GOSAR</name>
<gene>
    <name evidence="2" type="ORF">PVK06_016823</name>
</gene>
<evidence type="ECO:0000313" key="2">
    <source>
        <dbReference type="EMBL" id="KAK5833013.1"/>
    </source>
</evidence>
<reference evidence="2 3" key="1">
    <citation type="submission" date="2023-03" db="EMBL/GenBank/DDBJ databases">
        <title>WGS of Gossypium arboreum.</title>
        <authorList>
            <person name="Yu D."/>
        </authorList>
    </citation>
    <scope>NUCLEOTIDE SEQUENCE [LARGE SCALE GENOMIC DNA]</scope>
    <source>
        <tissue evidence="2">Leaf</tissue>
    </source>
</reference>
<organism evidence="2 3">
    <name type="scientific">Gossypium arboreum</name>
    <name type="common">Tree cotton</name>
    <name type="synonym">Gossypium nanking</name>
    <dbReference type="NCBI Taxonomy" id="29729"/>
    <lineage>
        <taxon>Eukaryota</taxon>
        <taxon>Viridiplantae</taxon>
        <taxon>Streptophyta</taxon>
        <taxon>Embryophyta</taxon>
        <taxon>Tracheophyta</taxon>
        <taxon>Spermatophyta</taxon>
        <taxon>Magnoliopsida</taxon>
        <taxon>eudicotyledons</taxon>
        <taxon>Gunneridae</taxon>
        <taxon>Pentapetalae</taxon>
        <taxon>rosids</taxon>
        <taxon>malvids</taxon>
        <taxon>Malvales</taxon>
        <taxon>Malvaceae</taxon>
        <taxon>Malvoideae</taxon>
        <taxon>Gossypium</taxon>
    </lineage>
</organism>
<feature type="region of interest" description="Disordered" evidence="1">
    <location>
        <begin position="31"/>
        <end position="66"/>
    </location>
</feature>
<accession>A0ABR0Q1Y5</accession>
<evidence type="ECO:0000256" key="1">
    <source>
        <dbReference type="SAM" id="MobiDB-lite"/>
    </source>
</evidence>